<dbReference type="Proteomes" id="UP000095280">
    <property type="component" value="Unplaced"/>
</dbReference>
<dbReference type="WBParaSite" id="maker-uti_cns_0000919-snap-gene-1.4-mRNA-1">
    <property type="protein sequence ID" value="maker-uti_cns_0000919-snap-gene-1.4-mRNA-1"/>
    <property type="gene ID" value="maker-uti_cns_0000919-snap-gene-1.4"/>
</dbReference>
<accession>A0A1I8G5W6</accession>
<organism evidence="1 2">
    <name type="scientific">Macrostomum lignano</name>
    <dbReference type="NCBI Taxonomy" id="282301"/>
    <lineage>
        <taxon>Eukaryota</taxon>
        <taxon>Metazoa</taxon>
        <taxon>Spiralia</taxon>
        <taxon>Lophotrochozoa</taxon>
        <taxon>Platyhelminthes</taxon>
        <taxon>Rhabditophora</taxon>
        <taxon>Macrostomorpha</taxon>
        <taxon>Macrostomida</taxon>
        <taxon>Macrostomidae</taxon>
        <taxon>Macrostomum</taxon>
    </lineage>
</organism>
<sequence length="123" mass="13070">ADLLSGLVSTASSAAASGLSPAEEIRSAIFSGSRRQQLLCRSGSGSDGYIQSGEFVEDSGKLMLNAARFPASSGYLENRTLLLELKMVSPFSFPGTRDKNGFELNVTGLSIDMINEVASRLKF</sequence>
<protein>
    <submittedName>
        <fullName evidence="2">RNase_PH domain-containing protein</fullName>
    </submittedName>
</protein>
<proteinExistence type="predicted"/>
<evidence type="ECO:0000313" key="1">
    <source>
        <dbReference type="Proteomes" id="UP000095280"/>
    </source>
</evidence>
<keyword evidence="1" id="KW-1185">Reference proteome</keyword>
<name>A0A1I8G5W6_9PLAT</name>
<evidence type="ECO:0000313" key="2">
    <source>
        <dbReference type="WBParaSite" id="maker-uti_cns_0000919-snap-gene-1.4-mRNA-1"/>
    </source>
</evidence>
<reference evidence="2" key="1">
    <citation type="submission" date="2016-11" db="UniProtKB">
        <authorList>
            <consortium name="WormBaseParasite"/>
        </authorList>
    </citation>
    <scope>IDENTIFICATION</scope>
</reference>
<dbReference type="AlphaFoldDB" id="A0A1I8G5W6"/>